<dbReference type="KEGG" id="ffo:FFONT_0677"/>
<keyword evidence="1" id="KW-0472">Membrane</keyword>
<keyword evidence="1" id="KW-0812">Transmembrane</keyword>
<reference evidence="3" key="1">
    <citation type="submission" date="2012-03" db="EMBL/GenBank/DDBJ databases">
        <title>Fervidicoccus fontis complete genome analysis confirms its distinct phylogenetic position and predicts its environmental function.</title>
        <authorList>
            <person name="Lebedinsky A.V."/>
            <person name="Mardanov A.V."/>
            <person name="Gumerov V.M."/>
            <person name="Beletsky A.V."/>
            <person name="Kublanov I.V."/>
            <person name="Perevalova A.A."/>
            <person name="Bonch-Osmolovskaya E.A."/>
            <person name="Ravin N.V."/>
            <person name="Skryabin K.G."/>
        </authorList>
    </citation>
    <scope>NUCLEOTIDE SEQUENCE [LARGE SCALE GENOMIC DNA]</scope>
    <source>
        <strain evidence="3">DSM 19380 / VKM B-2539 / Kam940</strain>
    </source>
</reference>
<keyword evidence="1" id="KW-1133">Transmembrane helix</keyword>
<dbReference type="EMBL" id="CP003423">
    <property type="protein sequence ID" value="AFH42665.1"/>
    <property type="molecule type" value="Genomic_DNA"/>
</dbReference>
<name>I0A108_FERFK</name>
<feature type="transmembrane region" description="Helical" evidence="1">
    <location>
        <begin position="20"/>
        <end position="38"/>
    </location>
</feature>
<gene>
    <name evidence="2" type="ordered locus">FFONT_0677</name>
</gene>
<proteinExistence type="predicted"/>
<dbReference type="Proteomes" id="UP000007391">
    <property type="component" value="Chromosome"/>
</dbReference>
<dbReference type="AlphaFoldDB" id="I0A108"/>
<dbReference type="HOGENOM" id="CLU_3194354_0_0_2"/>
<keyword evidence="3" id="KW-1185">Reference proteome</keyword>
<dbReference type="STRING" id="1163730.FFONT_0677"/>
<reference evidence="2 3" key="2">
    <citation type="journal article" date="2014" name="Extremophiles">
        <title>Analysis of the complete genome of Fervidococcus fontis confirms the distinct phylogenetic position of the order Fervidicoccales and suggests its environmental function.</title>
        <authorList>
            <person name="Lebedinsky A.V."/>
            <person name="Mardanov A.V."/>
            <person name="Kublanov I.V."/>
            <person name="Gumerov V.M."/>
            <person name="Beletsky A.V."/>
            <person name="Perevalova A.A."/>
            <person name="Bidzhieva S.Kh."/>
            <person name="Bonch-Osmolovskaya E.A."/>
            <person name="Skryabin K.G."/>
            <person name="Ravin N.V."/>
        </authorList>
    </citation>
    <scope>NUCLEOTIDE SEQUENCE [LARGE SCALE GENOMIC DNA]</scope>
    <source>
        <strain evidence="3">DSM 19380 / VKM B-2539 / Kam940</strain>
    </source>
</reference>
<evidence type="ECO:0000313" key="2">
    <source>
        <dbReference type="EMBL" id="AFH42665.1"/>
    </source>
</evidence>
<dbReference type="InParanoid" id="I0A108"/>
<organism evidence="2 3">
    <name type="scientific">Fervidicoccus fontis (strain DSM 19380 / JCM 18336 / VKM B-2539 / Kam940)</name>
    <dbReference type="NCBI Taxonomy" id="1163730"/>
    <lineage>
        <taxon>Archaea</taxon>
        <taxon>Thermoproteota</taxon>
        <taxon>Thermoprotei</taxon>
        <taxon>Fervidicoccales</taxon>
        <taxon>Fervidicoccaceae</taxon>
        <taxon>Fervidicoccus</taxon>
    </lineage>
</organism>
<protein>
    <submittedName>
        <fullName evidence="2">Uncharacterized protein</fullName>
    </submittedName>
</protein>
<evidence type="ECO:0000256" key="1">
    <source>
        <dbReference type="SAM" id="Phobius"/>
    </source>
</evidence>
<sequence>MPIGLCAGGLLRGGLGPSTSMAGGGLLGTGYTSILYSLSKLKLRV</sequence>
<evidence type="ECO:0000313" key="3">
    <source>
        <dbReference type="Proteomes" id="UP000007391"/>
    </source>
</evidence>
<accession>I0A108</accession>